<dbReference type="PANTHER" id="PTHR42851">
    <property type="entry name" value="ALDOLASE-RELATED"/>
    <property type="match status" value="1"/>
</dbReference>
<feature type="domain" description="PWWP" evidence="2">
    <location>
        <begin position="655"/>
        <end position="716"/>
    </location>
</feature>
<evidence type="ECO:0000313" key="3">
    <source>
        <dbReference type="EMBL" id="KAJ8759888.1"/>
    </source>
</evidence>
<accession>A0AAV8T0U6</accession>
<feature type="region of interest" description="Disordered" evidence="1">
    <location>
        <begin position="361"/>
        <end position="386"/>
    </location>
</feature>
<evidence type="ECO:0000259" key="2">
    <source>
        <dbReference type="PROSITE" id="PS50812"/>
    </source>
</evidence>
<dbReference type="InterPro" id="IPR053063">
    <property type="entry name" value="PWWP_domain_containing_PDP"/>
</dbReference>
<feature type="region of interest" description="Disordered" evidence="1">
    <location>
        <begin position="590"/>
        <end position="619"/>
    </location>
</feature>
<dbReference type="InterPro" id="IPR000313">
    <property type="entry name" value="PWWP_dom"/>
</dbReference>
<reference evidence="3 4" key="1">
    <citation type="submission" date="2021-09" db="EMBL/GenBank/DDBJ databases">
        <title>Genomic insights and catalytic innovation underlie evolution of tropane alkaloids biosynthesis.</title>
        <authorList>
            <person name="Wang Y.-J."/>
            <person name="Tian T."/>
            <person name="Huang J.-P."/>
            <person name="Huang S.-X."/>
        </authorList>
    </citation>
    <scope>NUCLEOTIDE SEQUENCE [LARGE SCALE GENOMIC DNA]</scope>
    <source>
        <strain evidence="3">KIB-2018</strain>
        <tissue evidence="3">Leaf</tissue>
    </source>
</reference>
<protein>
    <recommendedName>
        <fullName evidence="2">PWWP domain-containing protein</fullName>
    </recommendedName>
</protein>
<feature type="compositionally biased region" description="Basic and acidic residues" evidence="1">
    <location>
        <begin position="891"/>
        <end position="904"/>
    </location>
</feature>
<feature type="region of interest" description="Disordered" evidence="1">
    <location>
        <begin position="256"/>
        <end position="278"/>
    </location>
</feature>
<feature type="region of interest" description="Disordered" evidence="1">
    <location>
        <begin position="1107"/>
        <end position="1156"/>
    </location>
</feature>
<dbReference type="AlphaFoldDB" id="A0AAV8T0U6"/>
<dbReference type="Proteomes" id="UP001159364">
    <property type="component" value="Linkage Group LG07"/>
</dbReference>
<dbReference type="SMART" id="SM00293">
    <property type="entry name" value="PWWP"/>
    <property type="match status" value="1"/>
</dbReference>
<dbReference type="PROSITE" id="PS50812">
    <property type="entry name" value="PWWP"/>
    <property type="match status" value="1"/>
</dbReference>
<dbReference type="SUPFAM" id="SSF63748">
    <property type="entry name" value="Tudor/PWWP/MBT"/>
    <property type="match status" value="1"/>
</dbReference>
<evidence type="ECO:0000313" key="4">
    <source>
        <dbReference type="Proteomes" id="UP001159364"/>
    </source>
</evidence>
<feature type="compositionally biased region" description="Basic and acidic residues" evidence="1">
    <location>
        <begin position="1143"/>
        <end position="1153"/>
    </location>
</feature>
<feature type="compositionally biased region" description="Basic and acidic residues" evidence="1">
    <location>
        <begin position="1107"/>
        <end position="1116"/>
    </location>
</feature>
<comment type="caution">
    <text evidence="3">The sequence shown here is derived from an EMBL/GenBank/DDBJ whole genome shotgun (WGS) entry which is preliminary data.</text>
</comment>
<name>A0AAV8T0U6_9ROSI</name>
<feature type="compositionally biased region" description="Low complexity" evidence="1">
    <location>
        <begin position="256"/>
        <end position="265"/>
    </location>
</feature>
<evidence type="ECO:0000256" key="1">
    <source>
        <dbReference type="SAM" id="MobiDB-lite"/>
    </source>
</evidence>
<sequence length="1280" mass="140904">MDEHKENGISFSDTSKESKTEKVREDVDGEKTRLDSPVSSDVQEQGQVEESTEEEVVVVNRGSCNGADIMVGVMGSDTYVDSVCIRDSADGGGGNSSGEAANDGDGSTEMGLEREVKDLEGGSALVGELGAEVIKDSRADVVNVGTDVEIGCSSRAEESKGGELVGDLLNGELASDVGGGGKTDDKSSQKIEIDNVERQPGRMEGIVETSSLNEGDTQVQAEEVVVVSTVEALEGKLGKEGAESCSVNVVEGVGSGNLGVSESEGQNGSVENEGGGASMSLDCSVVETRAVVEEMPELVDKPSERAMEVDGVGENPVEESKKQEAHVLCGESRDTGTKIADPTSANVVEDSNVAYAVGEEEGVSVKTEASNTHAEEPSSNALEDTLIKDDPASTNSILQDKIYCPERDSVSKEKDDIDNAPPNLWRTKHKPLLSPNLDWWTARRLRVLILKVWTMMFSWQFLFSVEELQEWSRRAMKALKIAVMHLQIHKIHFKLPKFLEGPYFQFSLGTVQHPKTQTMYEGFPEHITLAEEGRDAKKIGEQKPAVCVSTEPGTQVTNRDDQQLKVEEGLNESAFQTDSAVLQEMLVEEPAVDTEQFPSHEEEEMDTDEEDTDNGQSKTVEDASVKRAALKSGSTRETYEARYELPVYDDTELSEGDLVWGKVRSHPWWPGQIFDPTDASEKAMKYYKKDCFLVAYFGDRTFAWNEASLLKPFRSSFSLVEKQGTSEAFQKAVNCALEEVARRTELGLACSCIPKDAYEKIQYQVVENAGIREESSTRDSVDKFTSCDLFESNKLLEYMKALAQCSTDGADRLELVIAKSQLHAFYCLKGYTELLEFQDCGNLLESADGLEFQDDMVEYSPHGSRDDGQSNFSKKILQSQRGSYHKRKHNLKESVYPRKKERSMSELMGDSWDSVGNEIGSEEKSDSRSLSPSSSKKHMSFHADSATPEGRRIISLAKVSTTNASPKPSFKIGDCIRRVASQMAGSPSILKCNTQKGDGNSDGVIGDVSDASAQHYEDAETKAAISSCEYSSLDELVSQLQLVAQDPLKGYNFLSIVVGFFSDFRNSLIVDQPDKVIGRGENMQNRRSPETFEFEDLSDTYWTDRFIHNDSEEQPSRKSRKRTDQFGPMDSDKPFRRSNSRKHYSDGKPDLSAHKPAGYIDEKAPAELVMHFPVVDSVPSETNLNKMFRRFGPLKESETEVDRDTNRARVVYKRSSDAQAAYGSATKFNIFGSVLVNYQLNYTISVPFKTIPIATSQGVDDVTMFLDGGNELGQAGLGPD</sequence>
<feature type="region of interest" description="Disordered" evidence="1">
    <location>
        <begin position="1"/>
        <end position="55"/>
    </location>
</feature>
<feature type="compositionally biased region" description="Basic and acidic residues" evidence="1">
    <location>
        <begin position="14"/>
        <end position="34"/>
    </location>
</feature>
<feature type="compositionally biased region" description="Polar residues" evidence="1">
    <location>
        <begin position="367"/>
        <end position="382"/>
    </location>
</feature>
<keyword evidence="4" id="KW-1185">Reference proteome</keyword>
<feature type="region of interest" description="Disordered" evidence="1">
    <location>
        <begin position="878"/>
        <end position="947"/>
    </location>
</feature>
<organism evidence="3 4">
    <name type="scientific">Erythroxylum novogranatense</name>
    <dbReference type="NCBI Taxonomy" id="1862640"/>
    <lineage>
        <taxon>Eukaryota</taxon>
        <taxon>Viridiplantae</taxon>
        <taxon>Streptophyta</taxon>
        <taxon>Embryophyta</taxon>
        <taxon>Tracheophyta</taxon>
        <taxon>Spermatophyta</taxon>
        <taxon>Magnoliopsida</taxon>
        <taxon>eudicotyledons</taxon>
        <taxon>Gunneridae</taxon>
        <taxon>Pentapetalae</taxon>
        <taxon>rosids</taxon>
        <taxon>fabids</taxon>
        <taxon>Malpighiales</taxon>
        <taxon>Erythroxylaceae</taxon>
        <taxon>Erythroxylum</taxon>
    </lineage>
</organism>
<dbReference type="CDD" id="cd05162">
    <property type="entry name" value="PWWP"/>
    <property type="match status" value="1"/>
</dbReference>
<dbReference type="Pfam" id="PF00855">
    <property type="entry name" value="PWWP"/>
    <property type="match status" value="1"/>
</dbReference>
<dbReference type="EMBL" id="JAIWQS010000007">
    <property type="protein sequence ID" value="KAJ8759888.1"/>
    <property type="molecule type" value="Genomic_DNA"/>
</dbReference>
<feature type="compositionally biased region" description="Acidic residues" evidence="1">
    <location>
        <begin position="601"/>
        <end position="613"/>
    </location>
</feature>
<dbReference type="Gene3D" id="2.30.30.140">
    <property type="match status" value="1"/>
</dbReference>
<proteinExistence type="predicted"/>
<gene>
    <name evidence="3" type="ORF">K2173_009989</name>
</gene>
<dbReference type="PANTHER" id="PTHR42851:SF4">
    <property type="entry name" value="PWWP DOMAIN-CONTAINING PROTEIN"/>
    <property type="match status" value="1"/>
</dbReference>
<feature type="region of interest" description="Disordered" evidence="1">
    <location>
        <begin position="88"/>
        <end position="118"/>
    </location>
</feature>